<dbReference type="Pfam" id="PF05057">
    <property type="entry name" value="DUF676"/>
    <property type="match status" value="1"/>
</dbReference>
<evidence type="ECO:0000259" key="8">
    <source>
        <dbReference type="Pfam" id="PF05057"/>
    </source>
</evidence>
<dbReference type="InterPro" id="IPR029058">
    <property type="entry name" value="AB_hydrolase_fold"/>
</dbReference>
<organism evidence="9 10">
    <name type="scientific">Penicillium egyptiacum</name>
    <dbReference type="NCBI Taxonomy" id="1303716"/>
    <lineage>
        <taxon>Eukaryota</taxon>
        <taxon>Fungi</taxon>
        <taxon>Dikarya</taxon>
        <taxon>Ascomycota</taxon>
        <taxon>Pezizomycotina</taxon>
        <taxon>Eurotiomycetes</taxon>
        <taxon>Eurotiomycetidae</taxon>
        <taxon>Eurotiales</taxon>
        <taxon>Aspergillaceae</taxon>
        <taxon>Penicillium</taxon>
    </lineage>
</organism>
<dbReference type="PANTHER" id="PTHR48182">
    <property type="entry name" value="PROTEIN SERAC1"/>
    <property type="match status" value="1"/>
</dbReference>
<name>A0A9W4PAN6_9EURO</name>
<protein>
    <recommendedName>
        <fullName evidence="8">DUF676 domain-containing protein</fullName>
    </recommendedName>
</protein>
<keyword evidence="7" id="KW-0472">Membrane</keyword>
<keyword evidence="5" id="KW-0256">Endoplasmic reticulum</keyword>
<dbReference type="GO" id="GO:0072330">
    <property type="term" value="P:monocarboxylic acid biosynthetic process"/>
    <property type="evidence" value="ECO:0007669"/>
    <property type="project" value="UniProtKB-ARBA"/>
</dbReference>
<dbReference type="InterPro" id="IPR052374">
    <property type="entry name" value="SERAC1"/>
</dbReference>
<dbReference type="Gene3D" id="3.40.50.1820">
    <property type="entry name" value="alpha/beta hydrolase"/>
    <property type="match status" value="1"/>
</dbReference>
<evidence type="ECO:0000256" key="7">
    <source>
        <dbReference type="ARBA" id="ARBA00023136"/>
    </source>
</evidence>
<accession>A0A9W4PAN6</accession>
<dbReference type="AlphaFoldDB" id="A0A9W4PAN6"/>
<dbReference type="GO" id="GO:0017000">
    <property type="term" value="P:antibiotic biosynthetic process"/>
    <property type="evidence" value="ECO:0007669"/>
    <property type="project" value="UniProtKB-ARBA"/>
</dbReference>
<dbReference type="GO" id="GO:0005739">
    <property type="term" value="C:mitochondrion"/>
    <property type="evidence" value="ECO:0007669"/>
    <property type="project" value="UniProtKB-SubCell"/>
</dbReference>
<dbReference type="InterPro" id="IPR007751">
    <property type="entry name" value="DUF676_lipase-like"/>
</dbReference>
<comment type="similarity">
    <text evidence="4">Belongs to the putative lipase ROG1 family.</text>
</comment>
<comment type="caution">
    <text evidence="9">The sequence shown here is derived from an EMBL/GenBank/DDBJ whole genome shotgun (WGS) entry which is preliminary data.</text>
</comment>
<keyword evidence="6" id="KW-0496">Mitochondrion</keyword>
<evidence type="ECO:0000256" key="2">
    <source>
        <dbReference type="ARBA" id="ARBA00004240"/>
    </source>
</evidence>
<dbReference type="GO" id="GO:0005783">
    <property type="term" value="C:endoplasmic reticulum"/>
    <property type="evidence" value="ECO:0007669"/>
    <property type="project" value="UniProtKB-SubCell"/>
</dbReference>
<dbReference type="PANTHER" id="PTHR48182:SF2">
    <property type="entry name" value="PROTEIN SERAC1"/>
    <property type="match status" value="1"/>
</dbReference>
<dbReference type="Proteomes" id="UP001154252">
    <property type="component" value="Unassembled WGS sequence"/>
</dbReference>
<sequence length="331" mass="37128">MTESVEVRKQIYGIQEQYRPLDEPVEVDIVAVHGLNGHATGSWTSKPQGICWLSNVSFLPRYIPRARVLVWGYNASVSSHNGKTPSSDRILQHAQTLVSQLEADRDLDDAAQRPIIFVCHSLGGIIVKRALAYAESRPRLTHIYSIYVCTFAILFFGTPHQGSSKANIFGSLQKIASLATPKALIDLESALVNALEKESEVLQNITDQFAPLMSNFRIFFFWEQEKTDLKYKRDYIVTEASAAPIIDNTERCGIAADHQRMSRFESPSDQGYRTAVAALRRYVREAPSVIQGRYQRAMSVQRDDRMIEAAELLKTIQPCTLGTLPKPTPLS</sequence>
<gene>
    <name evidence="9" type="ORF">PEGY_LOCUS9620</name>
</gene>
<reference evidence="9" key="1">
    <citation type="submission" date="2021-07" db="EMBL/GenBank/DDBJ databases">
        <authorList>
            <person name="Branca A.L. A."/>
        </authorList>
    </citation>
    <scope>NUCLEOTIDE SEQUENCE</scope>
</reference>
<evidence type="ECO:0000313" key="9">
    <source>
        <dbReference type="EMBL" id="CAG8908839.1"/>
    </source>
</evidence>
<evidence type="ECO:0000256" key="5">
    <source>
        <dbReference type="ARBA" id="ARBA00022824"/>
    </source>
</evidence>
<keyword evidence="10" id="KW-1185">Reference proteome</keyword>
<evidence type="ECO:0000256" key="3">
    <source>
        <dbReference type="ARBA" id="ARBA00004370"/>
    </source>
</evidence>
<dbReference type="GO" id="GO:0016020">
    <property type="term" value="C:membrane"/>
    <property type="evidence" value="ECO:0007669"/>
    <property type="project" value="UniProtKB-SubCell"/>
</dbReference>
<dbReference type="OrthoDB" id="5086500at2759"/>
<evidence type="ECO:0000313" key="10">
    <source>
        <dbReference type="Proteomes" id="UP001154252"/>
    </source>
</evidence>
<evidence type="ECO:0000256" key="4">
    <source>
        <dbReference type="ARBA" id="ARBA00007920"/>
    </source>
</evidence>
<feature type="domain" description="DUF676" evidence="8">
    <location>
        <begin position="78"/>
        <end position="176"/>
    </location>
</feature>
<dbReference type="SUPFAM" id="SSF53474">
    <property type="entry name" value="alpha/beta-Hydrolases"/>
    <property type="match status" value="1"/>
</dbReference>
<dbReference type="EMBL" id="CAJVRC010000897">
    <property type="protein sequence ID" value="CAG8908839.1"/>
    <property type="molecule type" value="Genomic_DNA"/>
</dbReference>
<evidence type="ECO:0000256" key="1">
    <source>
        <dbReference type="ARBA" id="ARBA00004173"/>
    </source>
</evidence>
<proteinExistence type="inferred from homology"/>
<evidence type="ECO:0000256" key="6">
    <source>
        <dbReference type="ARBA" id="ARBA00023128"/>
    </source>
</evidence>
<comment type="subcellular location">
    <subcellularLocation>
        <location evidence="2">Endoplasmic reticulum</location>
    </subcellularLocation>
    <subcellularLocation>
        <location evidence="3">Membrane</location>
    </subcellularLocation>
    <subcellularLocation>
        <location evidence="1">Mitochondrion</location>
    </subcellularLocation>
</comment>